<evidence type="ECO:0000313" key="3">
    <source>
        <dbReference type="Proteomes" id="UP000316665"/>
    </source>
</evidence>
<dbReference type="RefSeq" id="WP_141169688.1">
    <property type="nucleotide sequence ID" value="NZ_CP041185.1"/>
</dbReference>
<feature type="compositionally biased region" description="Polar residues" evidence="1">
    <location>
        <begin position="248"/>
        <end position="261"/>
    </location>
</feature>
<dbReference type="AlphaFoldDB" id="A0A4Y6RBJ5"/>
<dbReference type="EMBL" id="CP041185">
    <property type="protein sequence ID" value="QDG70259.1"/>
    <property type="molecule type" value="Genomic_DNA"/>
</dbReference>
<accession>A0A4Y6RBJ5</accession>
<dbReference type="Proteomes" id="UP000316665">
    <property type="component" value="Chromosome"/>
</dbReference>
<name>A0A4Y6RBJ5_9BURK</name>
<gene>
    <name evidence="2" type="ORF">FJQ89_07390</name>
</gene>
<reference evidence="2 3" key="1">
    <citation type="submission" date="2019-06" db="EMBL/GenBank/DDBJ databases">
        <title>Complete genome sequence of Janthinobacterium sp. SNU WT3 isolated from diseased rainbow trout.</title>
        <authorList>
            <person name="Oh W.T."/>
            <person name="Park S.C."/>
        </authorList>
    </citation>
    <scope>NUCLEOTIDE SEQUENCE [LARGE SCALE GENOMIC DNA]</scope>
    <source>
        <strain evidence="2 3">SNU WT3</strain>
    </source>
</reference>
<feature type="compositionally biased region" description="Polar residues" evidence="1">
    <location>
        <begin position="209"/>
        <end position="218"/>
    </location>
</feature>
<feature type="region of interest" description="Disordered" evidence="1">
    <location>
        <begin position="203"/>
        <end position="261"/>
    </location>
</feature>
<keyword evidence="3" id="KW-1185">Reference proteome</keyword>
<protein>
    <submittedName>
        <fullName evidence="2">DUF1845 domain-containing protein</fullName>
    </submittedName>
</protein>
<proteinExistence type="predicted"/>
<sequence length="261" mass="28806">MNYPAPTHLIVTRDHGETNRKLLAKEAAADLTRVESASRKVNITLASPEGKRLYLRCFYVSQANFHFISVFARMKLPAEDVDKVEQELRTMLDARIALANQRIVAFEKLCHQHGITELASYDIEPLAIEAKVFSMFGRRLLELISKVDQLMPMLETLCIDEALSTSQLITEKSHVKKTVRAVTATTRALSLGLLKRINALPATERKPTAPSSLPSQGDDSAVSPAFTGVTQRADHPAPNPAPERILSIPSTPLSEEVQTSP</sequence>
<dbReference type="OrthoDB" id="8905305at2"/>
<evidence type="ECO:0000313" key="2">
    <source>
        <dbReference type="EMBL" id="QDG70259.1"/>
    </source>
</evidence>
<dbReference type="KEGG" id="jas:FJQ89_07390"/>
<evidence type="ECO:0000256" key="1">
    <source>
        <dbReference type="SAM" id="MobiDB-lite"/>
    </source>
</evidence>
<organism evidence="2 3">
    <name type="scientific">Janthinobacterium tructae</name>
    <dbReference type="NCBI Taxonomy" id="2590869"/>
    <lineage>
        <taxon>Bacteria</taxon>
        <taxon>Pseudomonadati</taxon>
        <taxon>Pseudomonadota</taxon>
        <taxon>Betaproteobacteria</taxon>
        <taxon>Burkholderiales</taxon>
        <taxon>Oxalobacteraceae</taxon>
        <taxon>Janthinobacterium</taxon>
    </lineage>
</organism>